<dbReference type="Pfam" id="PF00255">
    <property type="entry name" value="GSHPx"/>
    <property type="match status" value="1"/>
</dbReference>
<evidence type="ECO:0000313" key="6">
    <source>
        <dbReference type="EMBL" id="GAA4921166.1"/>
    </source>
</evidence>
<dbReference type="PROSITE" id="PS51352">
    <property type="entry name" value="THIOREDOXIN_2"/>
    <property type="match status" value="1"/>
</dbReference>
<keyword evidence="7" id="KW-1185">Reference proteome</keyword>
<name>A0ABP9G6A9_9SPHI</name>
<dbReference type="EMBL" id="BAABJI010000002">
    <property type="protein sequence ID" value="GAA4921166.1"/>
    <property type="molecule type" value="Genomic_DNA"/>
</dbReference>
<evidence type="ECO:0000256" key="4">
    <source>
        <dbReference type="RuleBase" id="RU000499"/>
    </source>
</evidence>
<evidence type="ECO:0000313" key="7">
    <source>
        <dbReference type="Proteomes" id="UP001501436"/>
    </source>
</evidence>
<dbReference type="RefSeq" id="WP_345331671.1">
    <property type="nucleotide sequence ID" value="NZ_BAABJI010000002.1"/>
</dbReference>
<dbReference type="InterPro" id="IPR013766">
    <property type="entry name" value="Thioredoxin_domain"/>
</dbReference>
<proteinExistence type="inferred from homology"/>
<evidence type="ECO:0000256" key="1">
    <source>
        <dbReference type="ARBA" id="ARBA00006926"/>
    </source>
</evidence>
<dbReference type="InterPro" id="IPR029759">
    <property type="entry name" value="GPX_AS"/>
</dbReference>
<dbReference type="Gene3D" id="3.40.30.10">
    <property type="entry name" value="Glutaredoxin"/>
    <property type="match status" value="1"/>
</dbReference>
<comment type="caution">
    <text evidence="6">The sequence shown here is derived from an EMBL/GenBank/DDBJ whole genome shotgun (WGS) entry which is preliminary data.</text>
</comment>
<dbReference type="PIRSF" id="PIRSF000303">
    <property type="entry name" value="Glutathion_perox"/>
    <property type="match status" value="1"/>
</dbReference>
<dbReference type="PANTHER" id="PTHR11592:SF78">
    <property type="entry name" value="GLUTATHIONE PEROXIDASE"/>
    <property type="match status" value="1"/>
</dbReference>
<dbReference type="PRINTS" id="PR01011">
    <property type="entry name" value="GLUTPROXDASE"/>
</dbReference>
<reference evidence="7" key="1">
    <citation type="journal article" date="2019" name="Int. J. Syst. Evol. Microbiol.">
        <title>The Global Catalogue of Microorganisms (GCM) 10K type strain sequencing project: providing services to taxonomists for standard genome sequencing and annotation.</title>
        <authorList>
            <consortium name="The Broad Institute Genomics Platform"/>
            <consortium name="The Broad Institute Genome Sequencing Center for Infectious Disease"/>
            <person name="Wu L."/>
            <person name="Ma J."/>
        </authorList>
    </citation>
    <scope>NUCLEOTIDE SEQUENCE [LARGE SCALE GENOMIC DNA]</scope>
    <source>
        <strain evidence="7">JCM 18283</strain>
    </source>
</reference>
<keyword evidence="3 4" id="KW-0560">Oxidoreductase</keyword>
<dbReference type="SUPFAM" id="SSF52833">
    <property type="entry name" value="Thioredoxin-like"/>
    <property type="match status" value="1"/>
</dbReference>
<dbReference type="PROSITE" id="PS51355">
    <property type="entry name" value="GLUTATHIONE_PEROXID_3"/>
    <property type="match status" value="1"/>
</dbReference>
<gene>
    <name evidence="6" type="ORF">GCM10023313_26250</name>
</gene>
<dbReference type="InterPro" id="IPR036249">
    <property type="entry name" value="Thioredoxin-like_sf"/>
</dbReference>
<dbReference type="CDD" id="cd00340">
    <property type="entry name" value="GSH_Peroxidase"/>
    <property type="match status" value="1"/>
</dbReference>
<keyword evidence="2 4" id="KW-0575">Peroxidase</keyword>
<dbReference type="PROSITE" id="PS00460">
    <property type="entry name" value="GLUTATHIONE_PEROXID_1"/>
    <property type="match status" value="1"/>
</dbReference>
<accession>A0ABP9G6A9</accession>
<dbReference type="Proteomes" id="UP001501436">
    <property type="component" value="Unassembled WGS sequence"/>
</dbReference>
<dbReference type="GO" id="GO:0004601">
    <property type="term" value="F:peroxidase activity"/>
    <property type="evidence" value="ECO:0007669"/>
    <property type="project" value="UniProtKB-KW"/>
</dbReference>
<comment type="similarity">
    <text evidence="1 4">Belongs to the glutathione peroxidase family.</text>
</comment>
<organism evidence="6 7">
    <name type="scientific">Mucilaginibacter defluvii</name>
    <dbReference type="NCBI Taxonomy" id="1196019"/>
    <lineage>
        <taxon>Bacteria</taxon>
        <taxon>Pseudomonadati</taxon>
        <taxon>Bacteroidota</taxon>
        <taxon>Sphingobacteriia</taxon>
        <taxon>Sphingobacteriales</taxon>
        <taxon>Sphingobacteriaceae</taxon>
        <taxon>Mucilaginibacter</taxon>
    </lineage>
</organism>
<sequence length="167" mass="19036">MTENTIYQYDIPKLNGDQINLSAFKNKVLLIVNTASQCGFTPQLKDLAALKEEFTGKDFEILAFPSNDFGSQEPLEGEALKQFCEVNIPNYMVFDKLRVRGPYAHPLFKFLADKKQNGVVGSTPKWNFHKYLIDRTGRVVDFFYPFTSPTSSKIRKKITRLLEAGSK</sequence>
<dbReference type="InterPro" id="IPR000889">
    <property type="entry name" value="Glutathione_peroxidase"/>
</dbReference>
<evidence type="ECO:0000256" key="3">
    <source>
        <dbReference type="ARBA" id="ARBA00023002"/>
    </source>
</evidence>
<feature type="domain" description="Thioredoxin" evidence="5">
    <location>
        <begin position="1"/>
        <end position="163"/>
    </location>
</feature>
<evidence type="ECO:0000256" key="2">
    <source>
        <dbReference type="ARBA" id="ARBA00022559"/>
    </source>
</evidence>
<protein>
    <recommendedName>
        <fullName evidence="4">Glutathione peroxidase</fullName>
    </recommendedName>
</protein>
<evidence type="ECO:0000259" key="5">
    <source>
        <dbReference type="PROSITE" id="PS51352"/>
    </source>
</evidence>
<dbReference type="PANTHER" id="PTHR11592">
    <property type="entry name" value="GLUTATHIONE PEROXIDASE"/>
    <property type="match status" value="1"/>
</dbReference>